<keyword evidence="6" id="KW-0539">Nucleus</keyword>
<feature type="region of interest" description="Disordered" evidence="8">
    <location>
        <begin position="191"/>
        <end position="214"/>
    </location>
</feature>
<dbReference type="InterPro" id="IPR036955">
    <property type="entry name" value="AP2/ERF_dom_sf"/>
</dbReference>
<dbReference type="InterPro" id="IPR045277">
    <property type="entry name" value="DRE1A-I"/>
</dbReference>
<comment type="subcellular location">
    <subcellularLocation>
        <location evidence="1">Nucleus</location>
    </subcellularLocation>
</comment>
<dbReference type="PANTHER" id="PTHR31839:SF85">
    <property type="entry name" value="AP2_ERF DOMAIN-CONTAINING PROTEIN"/>
    <property type="match status" value="1"/>
</dbReference>
<comment type="similarity">
    <text evidence="7">Belongs to the AP2/ERF transcription factor family. ERF subfamily.</text>
</comment>
<evidence type="ECO:0000256" key="2">
    <source>
        <dbReference type="ARBA" id="ARBA00023015"/>
    </source>
</evidence>
<dbReference type="SMART" id="SM00380">
    <property type="entry name" value="AP2"/>
    <property type="match status" value="1"/>
</dbReference>
<evidence type="ECO:0000256" key="8">
    <source>
        <dbReference type="SAM" id="MobiDB-lite"/>
    </source>
</evidence>
<organism evidence="10">
    <name type="scientific">Nymphaea colorata</name>
    <name type="common">pocket water lily</name>
    <dbReference type="NCBI Taxonomy" id="210225"/>
    <lineage>
        <taxon>Eukaryota</taxon>
        <taxon>Viridiplantae</taxon>
        <taxon>Streptophyta</taxon>
        <taxon>Embryophyta</taxon>
        <taxon>Tracheophyta</taxon>
        <taxon>Spermatophyta</taxon>
        <taxon>Magnoliopsida</taxon>
        <taxon>Nymphaeales</taxon>
        <taxon>Nymphaeaceae</taxon>
        <taxon>Nymphaea</taxon>
    </lineage>
</organism>
<dbReference type="GO" id="GO:0005634">
    <property type="term" value="C:nucleus"/>
    <property type="evidence" value="ECO:0007669"/>
    <property type="project" value="UniProtKB-SubCell"/>
</dbReference>
<dbReference type="SUPFAM" id="SSF54171">
    <property type="entry name" value="DNA-binding domain"/>
    <property type="match status" value="1"/>
</dbReference>
<feature type="region of interest" description="Disordered" evidence="8">
    <location>
        <begin position="118"/>
        <end position="142"/>
    </location>
</feature>
<evidence type="ECO:0000256" key="4">
    <source>
        <dbReference type="ARBA" id="ARBA00023159"/>
    </source>
</evidence>
<evidence type="ECO:0000256" key="1">
    <source>
        <dbReference type="ARBA" id="ARBA00004123"/>
    </source>
</evidence>
<dbReference type="AlphaFoldDB" id="A0A5K1AXM0"/>
<keyword evidence="2" id="KW-0805">Transcription regulation</keyword>
<dbReference type="PROSITE" id="PS51032">
    <property type="entry name" value="AP2_ERF"/>
    <property type="match status" value="1"/>
</dbReference>
<name>A0A5K1AXM0_9MAGN</name>
<reference evidence="10" key="1">
    <citation type="submission" date="2019-09" db="EMBL/GenBank/DDBJ databases">
        <authorList>
            <person name="Zhang L."/>
        </authorList>
    </citation>
    <scope>NUCLEOTIDE SEQUENCE</scope>
</reference>
<evidence type="ECO:0000256" key="6">
    <source>
        <dbReference type="ARBA" id="ARBA00023242"/>
    </source>
</evidence>
<keyword evidence="5" id="KW-0804">Transcription</keyword>
<evidence type="ECO:0000256" key="3">
    <source>
        <dbReference type="ARBA" id="ARBA00023125"/>
    </source>
</evidence>
<sequence>MPPMLTCQPVSRSRAARRRESSPPPSPKKHPVYRGIRSRGSKWVSEIREPGKMKRIWLGTFPTPEMAAAAYDVAALALKGRDAVLNFKDVADTFPVPPSTSWEDIQAAAIEAANRFRKPPGIDGSASSQLISAPAAGPSTDMESAGALQLLEDGGSLPEPPQGDQFVDEEVLFNMPNLLVDMAEGMLLTPPRMDASSLENSPENSEDERLWSYR</sequence>
<dbReference type="Gene3D" id="3.30.730.10">
    <property type="entry name" value="AP2/ERF domain"/>
    <property type="match status" value="1"/>
</dbReference>
<dbReference type="InterPro" id="IPR001471">
    <property type="entry name" value="AP2/ERF_dom"/>
</dbReference>
<dbReference type="GO" id="GO:0003700">
    <property type="term" value="F:DNA-binding transcription factor activity"/>
    <property type="evidence" value="ECO:0007669"/>
    <property type="project" value="InterPro"/>
</dbReference>
<dbReference type="CDD" id="cd00018">
    <property type="entry name" value="AP2"/>
    <property type="match status" value="1"/>
</dbReference>
<dbReference type="Gramene" id="NC2G0035930.1">
    <property type="protein sequence ID" value="NC2G0035930.1:cds"/>
    <property type="gene ID" value="NC2G0035930"/>
</dbReference>
<evidence type="ECO:0000256" key="7">
    <source>
        <dbReference type="ARBA" id="ARBA00024343"/>
    </source>
</evidence>
<feature type="compositionally biased region" description="Basic residues" evidence="8">
    <location>
        <begin position="27"/>
        <end position="38"/>
    </location>
</feature>
<accession>A0A5K1AXM0</accession>
<evidence type="ECO:0000313" key="10">
    <source>
        <dbReference type="EMBL" id="VVW05815.1"/>
    </source>
</evidence>
<dbReference type="InterPro" id="IPR016177">
    <property type="entry name" value="DNA-bd_dom_sf"/>
</dbReference>
<dbReference type="GO" id="GO:0003677">
    <property type="term" value="F:DNA binding"/>
    <property type="evidence" value="ECO:0007669"/>
    <property type="project" value="UniProtKB-KW"/>
</dbReference>
<feature type="domain" description="AP2/ERF" evidence="9">
    <location>
        <begin position="32"/>
        <end position="88"/>
    </location>
</feature>
<feature type="region of interest" description="Disordered" evidence="8">
    <location>
        <begin position="1"/>
        <end position="38"/>
    </location>
</feature>
<gene>
    <name evidence="10" type="ORF">NYM_LOCUS12575</name>
</gene>
<evidence type="ECO:0000256" key="5">
    <source>
        <dbReference type="ARBA" id="ARBA00023163"/>
    </source>
</evidence>
<proteinExistence type="inferred from homology"/>
<dbReference type="PANTHER" id="PTHR31839">
    <property type="entry name" value="DEHYDRATION-RESPONSIVE ELEMENT-BINDING PROTEIN 1D"/>
    <property type="match status" value="1"/>
</dbReference>
<dbReference type="Pfam" id="PF00847">
    <property type="entry name" value="AP2"/>
    <property type="match status" value="1"/>
</dbReference>
<evidence type="ECO:0000259" key="9">
    <source>
        <dbReference type="PROSITE" id="PS51032"/>
    </source>
</evidence>
<dbReference type="EMBL" id="LR721780">
    <property type="protein sequence ID" value="VVW05815.1"/>
    <property type="molecule type" value="Genomic_DNA"/>
</dbReference>
<dbReference type="SMR" id="A0A5K1AXM0"/>
<keyword evidence="4" id="KW-0010">Activator</keyword>
<protein>
    <recommendedName>
        <fullName evidence="9">AP2/ERF domain-containing protein</fullName>
    </recommendedName>
</protein>
<keyword evidence="3" id="KW-0238">DNA-binding</keyword>